<reference evidence="1" key="1">
    <citation type="journal article" date="2022" name="bioRxiv">
        <title>Sequencing and chromosome-scale assembly of the giantPleurodeles waltlgenome.</title>
        <authorList>
            <person name="Brown T."/>
            <person name="Elewa A."/>
            <person name="Iarovenko S."/>
            <person name="Subramanian E."/>
            <person name="Araus A.J."/>
            <person name="Petzold A."/>
            <person name="Susuki M."/>
            <person name="Suzuki K.-i.T."/>
            <person name="Hayashi T."/>
            <person name="Toyoda A."/>
            <person name="Oliveira C."/>
            <person name="Osipova E."/>
            <person name="Leigh N.D."/>
            <person name="Simon A."/>
            <person name="Yun M.H."/>
        </authorList>
    </citation>
    <scope>NUCLEOTIDE SEQUENCE</scope>
    <source>
        <strain evidence="1">20211129_DDA</strain>
        <tissue evidence="1">Liver</tissue>
    </source>
</reference>
<dbReference type="AlphaFoldDB" id="A0AAV7UU06"/>
<accession>A0AAV7UU06</accession>
<proteinExistence type="predicted"/>
<protein>
    <submittedName>
        <fullName evidence="1">Uncharacterized protein</fullName>
    </submittedName>
</protein>
<comment type="caution">
    <text evidence="1">The sequence shown here is derived from an EMBL/GenBank/DDBJ whole genome shotgun (WGS) entry which is preliminary data.</text>
</comment>
<organism evidence="1 2">
    <name type="scientific">Pleurodeles waltl</name>
    <name type="common">Iberian ribbed newt</name>
    <dbReference type="NCBI Taxonomy" id="8319"/>
    <lineage>
        <taxon>Eukaryota</taxon>
        <taxon>Metazoa</taxon>
        <taxon>Chordata</taxon>
        <taxon>Craniata</taxon>
        <taxon>Vertebrata</taxon>
        <taxon>Euteleostomi</taxon>
        <taxon>Amphibia</taxon>
        <taxon>Batrachia</taxon>
        <taxon>Caudata</taxon>
        <taxon>Salamandroidea</taxon>
        <taxon>Salamandridae</taxon>
        <taxon>Pleurodelinae</taxon>
        <taxon>Pleurodeles</taxon>
    </lineage>
</organism>
<keyword evidence="2" id="KW-1185">Reference proteome</keyword>
<gene>
    <name evidence="1" type="ORF">NDU88_001895</name>
</gene>
<evidence type="ECO:0000313" key="1">
    <source>
        <dbReference type="EMBL" id="KAJ1192588.1"/>
    </source>
</evidence>
<dbReference type="EMBL" id="JANPWB010000004">
    <property type="protein sequence ID" value="KAJ1192588.1"/>
    <property type="molecule type" value="Genomic_DNA"/>
</dbReference>
<name>A0AAV7UU06_PLEWA</name>
<dbReference type="Proteomes" id="UP001066276">
    <property type="component" value="Chromosome 2_2"/>
</dbReference>
<evidence type="ECO:0000313" key="2">
    <source>
        <dbReference type="Proteomes" id="UP001066276"/>
    </source>
</evidence>
<sequence length="115" mass="12700">MTWLMCSINGKPARWGTRQTDIGTLNLGLDYVPQAPLLPPGAFKRFLNPAVRVVPDRHWDPEPGVGLRPQAPLLPPGAYKRFLIPVVRDTPDRHWDPEPGVGLHPPGPFAATGHF</sequence>